<dbReference type="PANTHER" id="PTHR48467">
    <property type="entry name" value="GLUTAMATE SYNTHASE 1 [NADH], CHLOROPLASTIC-LIKE"/>
    <property type="match status" value="1"/>
</dbReference>
<evidence type="ECO:0000256" key="4">
    <source>
        <dbReference type="ARBA" id="ARBA00022857"/>
    </source>
</evidence>
<feature type="non-terminal residue" evidence="7">
    <location>
        <position position="278"/>
    </location>
</feature>
<evidence type="ECO:0000256" key="5">
    <source>
        <dbReference type="ARBA" id="ARBA00023002"/>
    </source>
</evidence>
<evidence type="ECO:0000256" key="3">
    <source>
        <dbReference type="ARBA" id="ARBA00022827"/>
    </source>
</evidence>
<dbReference type="InterPro" id="IPR036188">
    <property type="entry name" value="FAD/NAD-bd_sf"/>
</dbReference>
<comment type="cofactor">
    <cofactor evidence="1">
        <name>FAD</name>
        <dbReference type="ChEBI" id="CHEBI:57692"/>
    </cofactor>
</comment>
<keyword evidence="2" id="KW-0285">Flavoprotein</keyword>
<protein>
    <recommendedName>
        <fullName evidence="6">FAD/NAD(P)-binding domain-containing protein</fullName>
    </recommendedName>
</protein>
<name>A0A382LCB0_9ZZZZ</name>
<evidence type="ECO:0000256" key="1">
    <source>
        <dbReference type="ARBA" id="ARBA00001974"/>
    </source>
</evidence>
<organism evidence="7">
    <name type="scientific">marine metagenome</name>
    <dbReference type="NCBI Taxonomy" id="408172"/>
    <lineage>
        <taxon>unclassified sequences</taxon>
        <taxon>metagenomes</taxon>
        <taxon>ecological metagenomes</taxon>
    </lineage>
</organism>
<dbReference type="SUPFAM" id="SSF51971">
    <property type="entry name" value="Nucleotide-binding domain"/>
    <property type="match status" value="1"/>
</dbReference>
<sequence length="278" mass="30993">MAVVGSESNPLRVAIIGSGPAGFYTVSNFMKLKDVHVEMDMYDRLPTPFGLVRAGVAPDHQKDKSVTRAYEKSAAYPGFRFFGNVEYGLHIHLDDLRRHYHQVIFTTGSPFDRNLGISGEHLEGSHSATEFVAWYNGHPDFADRQFDLTRENVVVVGMGNVAMDVARILCKTHAELAATDMADHALRVLQQSKVRNVYILGRRGPAQAAFTPPEIKEMGEFEEADVNVLAEEAMLDVASQALLDASQDKNTLKNVAAVQAYAVRENQRKPRQLYIRFL</sequence>
<gene>
    <name evidence="7" type="ORF">METZ01_LOCUS287180</name>
</gene>
<reference evidence="7" key="1">
    <citation type="submission" date="2018-05" db="EMBL/GenBank/DDBJ databases">
        <authorList>
            <person name="Lanie J.A."/>
            <person name="Ng W.-L."/>
            <person name="Kazmierczak K.M."/>
            <person name="Andrzejewski T.M."/>
            <person name="Davidsen T.M."/>
            <person name="Wayne K.J."/>
            <person name="Tettelin H."/>
            <person name="Glass J.I."/>
            <person name="Rusch D."/>
            <person name="Podicherti R."/>
            <person name="Tsui H.-C.T."/>
            <person name="Winkler M.E."/>
        </authorList>
    </citation>
    <scope>NUCLEOTIDE SEQUENCE</scope>
</reference>
<evidence type="ECO:0000313" key="7">
    <source>
        <dbReference type="EMBL" id="SVC34326.1"/>
    </source>
</evidence>
<feature type="domain" description="FAD/NAD(P)-binding" evidence="6">
    <location>
        <begin position="12"/>
        <end position="191"/>
    </location>
</feature>
<evidence type="ECO:0000256" key="2">
    <source>
        <dbReference type="ARBA" id="ARBA00022630"/>
    </source>
</evidence>
<dbReference type="Pfam" id="PF07992">
    <property type="entry name" value="Pyr_redox_2"/>
    <property type="match status" value="1"/>
</dbReference>
<evidence type="ECO:0000259" key="6">
    <source>
        <dbReference type="Pfam" id="PF07992"/>
    </source>
</evidence>
<dbReference type="EMBL" id="UINC01086137">
    <property type="protein sequence ID" value="SVC34326.1"/>
    <property type="molecule type" value="Genomic_DNA"/>
</dbReference>
<dbReference type="GO" id="GO:0016491">
    <property type="term" value="F:oxidoreductase activity"/>
    <property type="evidence" value="ECO:0007669"/>
    <property type="project" value="UniProtKB-KW"/>
</dbReference>
<dbReference type="Gene3D" id="3.50.50.60">
    <property type="entry name" value="FAD/NAD(P)-binding domain"/>
    <property type="match status" value="1"/>
</dbReference>
<dbReference type="InterPro" id="IPR055275">
    <property type="entry name" value="Ferredox_Rdtase"/>
</dbReference>
<dbReference type="PRINTS" id="PR00419">
    <property type="entry name" value="ADXRDTASE"/>
</dbReference>
<accession>A0A382LCB0</accession>
<dbReference type="AlphaFoldDB" id="A0A382LCB0"/>
<keyword evidence="3" id="KW-0274">FAD</keyword>
<dbReference type="PANTHER" id="PTHR48467:SF1">
    <property type="entry name" value="GLUTAMATE SYNTHASE 1 [NADH], CHLOROPLASTIC-LIKE"/>
    <property type="match status" value="1"/>
</dbReference>
<keyword evidence="4" id="KW-0521">NADP</keyword>
<proteinExistence type="predicted"/>
<keyword evidence="5" id="KW-0560">Oxidoreductase</keyword>
<dbReference type="InterPro" id="IPR023753">
    <property type="entry name" value="FAD/NAD-binding_dom"/>
</dbReference>